<dbReference type="Pfam" id="PF00395">
    <property type="entry name" value="SLH"/>
    <property type="match status" value="3"/>
</dbReference>
<feature type="domain" description="SLH" evidence="3">
    <location>
        <begin position="385"/>
        <end position="443"/>
    </location>
</feature>
<dbReference type="PROSITE" id="PS51272">
    <property type="entry name" value="SLH"/>
    <property type="match status" value="3"/>
</dbReference>
<dbReference type="Gene3D" id="3.90.70.10">
    <property type="entry name" value="Cysteine proteinases"/>
    <property type="match status" value="1"/>
</dbReference>
<evidence type="ECO:0000256" key="1">
    <source>
        <dbReference type="SAM" id="MobiDB-lite"/>
    </source>
</evidence>
<dbReference type="InterPro" id="IPR051465">
    <property type="entry name" value="Cell_Envelope_Struct_Comp"/>
</dbReference>
<dbReference type="AlphaFoldDB" id="A0A848J0A1"/>
<proteinExistence type="predicted"/>
<organism evidence="4 5">
    <name type="scientific">Marinigracilibium pacificum</name>
    <dbReference type="NCBI Taxonomy" id="2729599"/>
    <lineage>
        <taxon>Bacteria</taxon>
        <taxon>Pseudomonadati</taxon>
        <taxon>Bacteroidota</taxon>
        <taxon>Cytophagia</taxon>
        <taxon>Cytophagales</taxon>
        <taxon>Flammeovirgaceae</taxon>
        <taxon>Marinigracilibium</taxon>
    </lineage>
</organism>
<dbReference type="InterPro" id="IPR039564">
    <property type="entry name" value="Peptidase_C39-like"/>
</dbReference>
<dbReference type="PANTHER" id="PTHR43308:SF5">
    <property type="entry name" value="S-LAYER PROTEIN _ PEPTIDOGLYCAN ENDO-BETA-N-ACETYLGLUCOSAMINIDASE"/>
    <property type="match status" value="1"/>
</dbReference>
<dbReference type="Pfam" id="PF13529">
    <property type="entry name" value="Peptidase_C39_2"/>
    <property type="match status" value="1"/>
</dbReference>
<evidence type="ECO:0000313" key="5">
    <source>
        <dbReference type="Proteomes" id="UP000559010"/>
    </source>
</evidence>
<feature type="domain" description="SLH" evidence="3">
    <location>
        <begin position="445"/>
        <end position="509"/>
    </location>
</feature>
<feature type="domain" description="SLH" evidence="3">
    <location>
        <begin position="321"/>
        <end position="384"/>
    </location>
</feature>
<sequence>MLKNKLGYLIALLLLVLLNSCDKEEVSPTEHPSKISTSIRSVSPKSHDRDILETGTPPGVNTNSNARISGTNKLGMWLWYLEGTGYSSHTVLANDLAKMGVSRIYVKVADGTNIWKENKDKSVVNAYKNAGLEVWAWAYNYPGNEYAQADAVYYAARAGYDGFVTDIEVEFDGKSTELHNLFKEFRKAITQAGNDGYIGDFKLYCTSWGNPKDHGMRVDIIDQYVDAHMPQTYLEVWGNTYMSNARYWVDYGTNEYKALGCKKPVHHILSAEYNTITSGQLNEAIQASGSETSIWRIPGGGTSLDIWKTLENVNWSANFGNQNIPFRDIRGHWAEKEISALINKGFLSGYSDGTFRPDQSLTRAEFAAMISSTINPAINPDFQNRSFTDISSHWAKSHILKVARAGYLSGYPDGTFRPDQRISKYQMLIALASHNGLTNANESVLNYFTDYTKIPTWARKAVARAAKSKLIANYPTLTTLDPLRNASRAETVMAIYQILTLEGKVSQIVNNNRVTDLNSTGYIKGVPYFYQLNNDYNPYGSCQNTSVAMVINYYGGNTSPDEISDNYGGTDKGQTVPGLESIFNSEASYFGLNVRVSGTTKGSLTRLNQLLKEGKPVIAHGYTTSYGHVMVFLGFDGTYYTVHDPYGKWDQKAYSSGYYNSSTSGKTVKYHKDAIREAFSPDGLLWMHEIYFK</sequence>
<protein>
    <recommendedName>
        <fullName evidence="3">SLH domain-containing protein</fullName>
    </recommendedName>
</protein>
<evidence type="ECO:0000259" key="3">
    <source>
        <dbReference type="PROSITE" id="PS51272"/>
    </source>
</evidence>
<name>A0A848J0A1_9BACT</name>
<reference evidence="4 5" key="1">
    <citation type="submission" date="2020-04" db="EMBL/GenBank/DDBJ databases">
        <title>Flammeovirgaceae bacterium KN852 isolated from deep sea.</title>
        <authorList>
            <person name="Zhang D.-C."/>
        </authorList>
    </citation>
    <scope>NUCLEOTIDE SEQUENCE [LARGE SCALE GENOMIC DNA]</scope>
    <source>
        <strain evidence="4 5">KN852</strain>
    </source>
</reference>
<keyword evidence="5" id="KW-1185">Reference proteome</keyword>
<feature type="signal peptide" evidence="2">
    <location>
        <begin position="1"/>
        <end position="23"/>
    </location>
</feature>
<accession>A0A848J0A1</accession>
<feature type="chain" id="PRO_5032491470" description="SLH domain-containing protein" evidence="2">
    <location>
        <begin position="24"/>
        <end position="693"/>
    </location>
</feature>
<evidence type="ECO:0000313" key="4">
    <source>
        <dbReference type="EMBL" id="NMM49977.1"/>
    </source>
</evidence>
<evidence type="ECO:0000256" key="2">
    <source>
        <dbReference type="SAM" id="SignalP"/>
    </source>
</evidence>
<dbReference type="EMBL" id="JABBNU010000010">
    <property type="protein sequence ID" value="NMM49977.1"/>
    <property type="molecule type" value="Genomic_DNA"/>
</dbReference>
<comment type="caution">
    <text evidence="4">The sequence shown here is derived from an EMBL/GenBank/DDBJ whole genome shotgun (WGS) entry which is preliminary data.</text>
</comment>
<dbReference type="RefSeq" id="WP_169683640.1">
    <property type="nucleotide sequence ID" value="NZ_JABBNU010000010.1"/>
</dbReference>
<feature type="compositionally biased region" description="Polar residues" evidence="1">
    <location>
        <begin position="34"/>
        <end position="44"/>
    </location>
</feature>
<dbReference type="PANTHER" id="PTHR43308">
    <property type="entry name" value="OUTER MEMBRANE PROTEIN ALPHA-RELATED"/>
    <property type="match status" value="1"/>
</dbReference>
<feature type="region of interest" description="Disordered" evidence="1">
    <location>
        <begin position="26"/>
        <end position="66"/>
    </location>
</feature>
<dbReference type="Proteomes" id="UP000559010">
    <property type="component" value="Unassembled WGS sequence"/>
</dbReference>
<dbReference type="InterPro" id="IPR001119">
    <property type="entry name" value="SLH_dom"/>
</dbReference>
<gene>
    <name evidence="4" type="ORF">HH304_16340</name>
</gene>
<keyword evidence="2" id="KW-0732">Signal</keyword>